<evidence type="ECO:0000313" key="1">
    <source>
        <dbReference type="EMBL" id="MDZ5760753.1"/>
    </source>
</evidence>
<reference evidence="1" key="1">
    <citation type="submission" date="2023-08" db="EMBL/GenBank/DDBJ databases">
        <title>Genomic characterization of piscicolin 126 produced by Carnobacterium maltaromaticum CM22 strain isolated from salmon (Salmo salar).</title>
        <authorList>
            <person name="Gonzalez-Gragera E."/>
            <person name="Garcia-Lopez J.D."/>
            <person name="Teso-Perez C."/>
            <person name="Gimenez-Hernandez I."/>
            <person name="Peralta-Sanchez J.M."/>
            <person name="Valdivia E."/>
            <person name="Montalban-Lopez M."/>
            <person name="Martin-Platero A.M."/>
            <person name="Banos A."/>
            <person name="Martinez-Bueno M."/>
        </authorList>
    </citation>
    <scope>NUCLEOTIDE SEQUENCE</scope>
    <source>
        <strain evidence="1">CM22</strain>
    </source>
</reference>
<gene>
    <name evidence="1" type="ORF">RAK27_19090</name>
</gene>
<proteinExistence type="predicted"/>
<accession>A0AAW9KF32</accession>
<dbReference type="RefSeq" id="WP_322809904.1">
    <property type="nucleotide sequence ID" value="NZ_JAVBVO010000028.1"/>
</dbReference>
<organism evidence="1 2">
    <name type="scientific">Carnobacterium maltaromaticum</name>
    <name type="common">Carnobacterium piscicola</name>
    <dbReference type="NCBI Taxonomy" id="2751"/>
    <lineage>
        <taxon>Bacteria</taxon>
        <taxon>Bacillati</taxon>
        <taxon>Bacillota</taxon>
        <taxon>Bacilli</taxon>
        <taxon>Lactobacillales</taxon>
        <taxon>Carnobacteriaceae</taxon>
        <taxon>Carnobacterium</taxon>
    </lineage>
</organism>
<dbReference type="EMBL" id="JAVBVO010000028">
    <property type="protein sequence ID" value="MDZ5760753.1"/>
    <property type="molecule type" value="Genomic_DNA"/>
</dbReference>
<name>A0AAW9KF32_CARML</name>
<dbReference type="AlphaFoldDB" id="A0AAW9KF32"/>
<dbReference type="Proteomes" id="UP001290462">
    <property type="component" value="Unassembled WGS sequence"/>
</dbReference>
<protein>
    <submittedName>
        <fullName evidence="1">Uncharacterized protein</fullName>
    </submittedName>
</protein>
<sequence length="93" mass="10710">MELVLGKVYYIEFEKKEPVIIRLVAQDFNNLYGAATDDKGKAFDAEAIIDREGIKNIFLGHLGFLTILSVAEQEYKKTKRTSQNKMNKWLGKR</sequence>
<comment type="caution">
    <text evidence="1">The sequence shown here is derived from an EMBL/GenBank/DDBJ whole genome shotgun (WGS) entry which is preliminary data.</text>
</comment>
<evidence type="ECO:0000313" key="2">
    <source>
        <dbReference type="Proteomes" id="UP001290462"/>
    </source>
</evidence>